<evidence type="ECO:0000256" key="2">
    <source>
        <dbReference type="ARBA" id="ARBA00006610"/>
    </source>
</evidence>
<dbReference type="Proteomes" id="UP000245956">
    <property type="component" value="Unassembled WGS sequence"/>
</dbReference>
<feature type="compositionally biased region" description="Polar residues" evidence="5">
    <location>
        <begin position="245"/>
        <end position="259"/>
    </location>
</feature>
<feature type="region of interest" description="Disordered" evidence="5">
    <location>
        <begin position="125"/>
        <end position="272"/>
    </location>
</feature>
<dbReference type="InterPro" id="IPR036652">
    <property type="entry name" value="YjeF_N_dom_sf"/>
</dbReference>
<dbReference type="GO" id="GO:0003729">
    <property type="term" value="F:mRNA binding"/>
    <property type="evidence" value="ECO:0007669"/>
    <property type="project" value="TreeGrafter"/>
</dbReference>
<evidence type="ECO:0000256" key="5">
    <source>
        <dbReference type="SAM" id="MobiDB-lite"/>
    </source>
</evidence>
<dbReference type="SMART" id="SM01199">
    <property type="entry name" value="FDF"/>
    <property type="match status" value="1"/>
</dbReference>
<evidence type="ECO:0000313" key="9">
    <source>
        <dbReference type="Proteomes" id="UP000245956"/>
    </source>
</evidence>
<feature type="compositionally biased region" description="Polar residues" evidence="5">
    <location>
        <begin position="403"/>
        <end position="421"/>
    </location>
</feature>
<name>A0A2U3EBM6_PURLI</name>
<feature type="compositionally biased region" description="Polar residues" evidence="5">
    <location>
        <begin position="135"/>
        <end position="144"/>
    </location>
</feature>
<evidence type="ECO:0000256" key="3">
    <source>
        <dbReference type="ARBA" id="ARBA00015797"/>
    </source>
</evidence>
<dbReference type="InterPro" id="IPR025762">
    <property type="entry name" value="DFDF"/>
</dbReference>
<dbReference type="AlphaFoldDB" id="A0A2U3EBM6"/>
<feature type="region of interest" description="Disordered" evidence="5">
    <location>
        <begin position="312"/>
        <end position="332"/>
    </location>
</feature>
<feature type="domain" description="YjeF N-terminal" evidence="6">
    <location>
        <begin position="459"/>
        <end position="719"/>
    </location>
</feature>
<evidence type="ECO:0000259" key="6">
    <source>
        <dbReference type="PROSITE" id="PS51385"/>
    </source>
</evidence>
<comment type="caution">
    <text evidence="8">The sequence shown here is derived from an EMBL/GenBank/DDBJ whole genome shotgun (WGS) entry which is preliminary data.</text>
</comment>
<protein>
    <recommendedName>
        <fullName evidence="3">Enhancer of mRNA-decapping protein 3</fullName>
    </recommendedName>
</protein>
<keyword evidence="4" id="KW-0963">Cytoplasm</keyword>
<comment type="similarity">
    <text evidence="2">Belongs to the EDC3 family.</text>
</comment>
<evidence type="ECO:0000256" key="4">
    <source>
        <dbReference type="ARBA" id="ARBA00022490"/>
    </source>
</evidence>
<reference evidence="8 9" key="1">
    <citation type="journal article" date="2016" name="Front. Microbiol.">
        <title>Genome and transcriptome sequences reveal the specific parasitism of the nematophagous Purpureocillium lilacinum 36-1.</title>
        <authorList>
            <person name="Xie J."/>
            <person name="Li S."/>
            <person name="Mo C."/>
            <person name="Xiao X."/>
            <person name="Peng D."/>
            <person name="Wang G."/>
            <person name="Xiao Y."/>
        </authorList>
    </citation>
    <scope>NUCLEOTIDE SEQUENCE [LARGE SCALE GENOMIC DNA]</scope>
    <source>
        <strain evidence="8 9">36-1</strain>
    </source>
</reference>
<dbReference type="SUPFAM" id="SSF64153">
    <property type="entry name" value="YjeF N-terminal domain-like"/>
    <property type="match status" value="1"/>
</dbReference>
<dbReference type="PANTHER" id="PTHR13612">
    <property type="entry name" value="ENHANCER OF MRNA-DECAPPING PROTEIN 3"/>
    <property type="match status" value="1"/>
</dbReference>
<dbReference type="PROSITE" id="PS51512">
    <property type="entry name" value="DFDF"/>
    <property type="match status" value="1"/>
</dbReference>
<gene>
    <name evidence="8" type="ORF">PCL_12003</name>
</gene>
<feature type="region of interest" description="Disordered" evidence="5">
    <location>
        <begin position="367"/>
        <end position="446"/>
    </location>
</feature>
<evidence type="ECO:0000259" key="7">
    <source>
        <dbReference type="PROSITE" id="PS51512"/>
    </source>
</evidence>
<dbReference type="InterPro" id="IPR004443">
    <property type="entry name" value="YjeF_N_dom"/>
</dbReference>
<dbReference type="PANTHER" id="PTHR13612:SF0">
    <property type="entry name" value="ENHANCER OF MRNA-DECAPPING PROTEIN 3"/>
    <property type="match status" value="1"/>
</dbReference>
<feature type="compositionally biased region" description="Polar residues" evidence="5">
    <location>
        <begin position="171"/>
        <end position="193"/>
    </location>
</feature>
<comment type="subcellular location">
    <subcellularLocation>
        <location evidence="1">Cytoplasm</location>
        <location evidence="1">P-body</location>
    </subcellularLocation>
</comment>
<organism evidence="8 9">
    <name type="scientific">Purpureocillium lilacinum</name>
    <name type="common">Paecilomyces lilacinus</name>
    <dbReference type="NCBI Taxonomy" id="33203"/>
    <lineage>
        <taxon>Eukaryota</taxon>
        <taxon>Fungi</taxon>
        <taxon>Dikarya</taxon>
        <taxon>Ascomycota</taxon>
        <taxon>Pezizomycotina</taxon>
        <taxon>Sordariomycetes</taxon>
        <taxon>Hypocreomycetidae</taxon>
        <taxon>Hypocreales</taxon>
        <taxon>Ophiocordycipitaceae</taxon>
        <taxon>Purpureocillium</taxon>
    </lineage>
</organism>
<feature type="domain" description="DFDF" evidence="7">
    <location>
        <begin position="273"/>
        <end position="309"/>
    </location>
</feature>
<accession>A0A2U3EBM6</accession>
<evidence type="ECO:0000256" key="1">
    <source>
        <dbReference type="ARBA" id="ARBA00004201"/>
    </source>
</evidence>
<dbReference type="PROSITE" id="PS51385">
    <property type="entry name" value="YJEF_N"/>
    <property type="match status" value="1"/>
</dbReference>
<proteinExistence type="inferred from homology"/>
<dbReference type="GO" id="GO:0000932">
    <property type="term" value="C:P-body"/>
    <property type="evidence" value="ECO:0007669"/>
    <property type="project" value="UniProtKB-SubCell"/>
</dbReference>
<dbReference type="Gene3D" id="3.40.50.10260">
    <property type="entry name" value="YjeF N-terminal domain"/>
    <property type="match status" value="1"/>
</dbReference>
<dbReference type="InterPro" id="IPR019050">
    <property type="entry name" value="FDF_dom"/>
</dbReference>
<dbReference type="GO" id="GO:0033962">
    <property type="term" value="P:P-body assembly"/>
    <property type="evidence" value="ECO:0007669"/>
    <property type="project" value="TreeGrafter"/>
</dbReference>
<dbReference type="Pfam" id="PF09532">
    <property type="entry name" value="FDF"/>
    <property type="match status" value="1"/>
</dbReference>
<sequence length="751" mass="81386">MANQFIGLHMKVVLRDPSGYALAGTVRGVEAGNSLTLTNGSSSVSKGRRDPFMLTPVDGTVYNFVTQQRAAHVTIDAANIADLSEVPYEAAQPATYSVPVPDPIPISPASQLPPQSTFVDPAILSMGRRPASGTPKASSVQYQSDRGEKQTSDPMPTSRTHSDHQLGGARTDQSILSSIQGLTVTTPSKNQTLGRPVESRDAQSQKKKARGGRNSRQPKPDQPVDGTPMAAVQSAHGKGWRQTPILESTASFQPFNSLKRQGKGRKGLQDNGWASEEVTEEMGDFDFENNLAKFDKRTIFDQMRKEDQVDDATRLVAHNRKPKPGTAGGKNLHYTENVLDLPSAAAQHADFWNSEADVGVNEEARLSGVENRNGQGSGRRADSRSGPSRRSQSRKASAVAGSQPLSRVNSAVCSPQPSGRASSRPKDVNTDQKQQQMHQPGLYLQPSNRRVEAISTLQMLNLENIAANELGFSEALMAENAGRGIAEVAVNALKDPAMKVRFELAVASSAVDASLGSSAIVILAGNNKSGIRALAAGRHLRNKNLDVIICLVGIERERDLLEDLRRQIQLYRNFGGKVLSKNDFFEHLRKSSASGSPVSVSLIIDALLGLTISFEELRIGDQATVYELMEWANRNDAFVLSVDVPTGIDPTTGKIAIIDGSHLYVKPRYVVAIGAPKRGLLEIVTPPSEGDVGAVSTTAHEDQWRLFIADMGLGLAVWRKAGTKMRRGIDFDGRWVLEMRYRGAELSFDED</sequence>
<dbReference type="Pfam" id="PF03853">
    <property type="entry name" value="YjeF_N"/>
    <property type="match status" value="1"/>
</dbReference>
<dbReference type="GO" id="GO:0031087">
    <property type="term" value="P:deadenylation-independent decapping of nuclear-transcribed mRNA"/>
    <property type="evidence" value="ECO:0007669"/>
    <property type="project" value="TreeGrafter"/>
</dbReference>
<evidence type="ECO:0000313" key="8">
    <source>
        <dbReference type="EMBL" id="PWI71909.1"/>
    </source>
</evidence>
<dbReference type="EMBL" id="LCWV01000007">
    <property type="protein sequence ID" value="PWI71909.1"/>
    <property type="molecule type" value="Genomic_DNA"/>
</dbReference>